<sequence length="432" mass="49320">MPFLKQRCPFYFFWIFFCVFILSKNNAAAETISLPLHAELETDVNIQTATGNTLLLVFPSEYGPQQADTTLLQVLPQYGIEVWLSNLLETYFLPHSASNLEKIPAKDIQHLIQAIHKRSKKNIIILTSGRGAIPVLRALASWPDSDAPPYLSGLILMHPKLFVKTPEPGLQAELMPSVTKTNQLIYLIQPNLSPFWWNKNISLQGLQQSGSDVFVQVLRNIRNRFYFREDANAIEQQLSKKYPNLIYNAIDQIIRHPKKQRTIASGYTASQLVTSVKKQLTLSAYKGKPVPPPLKLKTLNGNTYDLNDDKNKVVLVNFWASWCPPCVHEMPSMQRLENHFNKKPQTKNKFKILAVNMAEDKKTLADFLNTKVSVKFDILLDSDGSALKQWKIFAFPTSFIIGKQGNIRYAIYGAIDWFDRDIIQKIQQLIDE</sequence>
<name>A0A3B1A0E7_9ZZZZ</name>
<dbReference type="InterPro" id="IPR036249">
    <property type="entry name" value="Thioredoxin-like_sf"/>
</dbReference>
<dbReference type="GO" id="GO:0016209">
    <property type="term" value="F:antioxidant activity"/>
    <property type="evidence" value="ECO:0007669"/>
    <property type="project" value="InterPro"/>
</dbReference>
<proteinExistence type="predicted"/>
<dbReference type="PROSITE" id="PS51352">
    <property type="entry name" value="THIOREDOXIN_2"/>
    <property type="match status" value="1"/>
</dbReference>
<dbReference type="GO" id="GO:0016491">
    <property type="term" value="F:oxidoreductase activity"/>
    <property type="evidence" value="ECO:0007669"/>
    <property type="project" value="InterPro"/>
</dbReference>
<dbReference type="InterPro" id="IPR017937">
    <property type="entry name" value="Thioredoxin_CS"/>
</dbReference>
<dbReference type="PANTHER" id="PTHR42852">
    <property type="entry name" value="THIOL:DISULFIDE INTERCHANGE PROTEIN DSBE"/>
    <property type="match status" value="1"/>
</dbReference>
<dbReference type="PANTHER" id="PTHR42852:SF17">
    <property type="entry name" value="THIOREDOXIN-LIKE PROTEIN HI_1115"/>
    <property type="match status" value="1"/>
</dbReference>
<dbReference type="EMBL" id="UOFT01000013">
    <property type="protein sequence ID" value="VAW91679.1"/>
    <property type="molecule type" value="Genomic_DNA"/>
</dbReference>
<dbReference type="AlphaFoldDB" id="A0A3B1A0E7"/>
<dbReference type="Pfam" id="PF00578">
    <property type="entry name" value="AhpC-TSA"/>
    <property type="match status" value="1"/>
</dbReference>
<evidence type="ECO:0000313" key="2">
    <source>
        <dbReference type="EMBL" id="VAW91679.1"/>
    </source>
</evidence>
<evidence type="ECO:0000259" key="1">
    <source>
        <dbReference type="PROSITE" id="PS51352"/>
    </source>
</evidence>
<gene>
    <name evidence="2" type="ORF">MNBD_GAMMA23-2515</name>
</gene>
<dbReference type="SUPFAM" id="SSF52833">
    <property type="entry name" value="Thioredoxin-like"/>
    <property type="match status" value="1"/>
</dbReference>
<dbReference type="Gene3D" id="3.40.30.10">
    <property type="entry name" value="Glutaredoxin"/>
    <property type="match status" value="1"/>
</dbReference>
<protein>
    <submittedName>
        <fullName evidence="2">Thioredoxin family protein</fullName>
    </submittedName>
</protein>
<accession>A0A3B1A0E7</accession>
<feature type="domain" description="Thioredoxin" evidence="1">
    <location>
        <begin position="284"/>
        <end position="432"/>
    </location>
</feature>
<dbReference type="PROSITE" id="PS00194">
    <property type="entry name" value="THIOREDOXIN_1"/>
    <property type="match status" value="1"/>
</dbReference>
<dbReference type="InterPro" id="IPR013766">
    <property type="entry name" value="Thioredoxin_domain"/>
</dbReference>
<dbReference type="InterPro" id="IPR050553">
    <property type="entry name" value="Thioredoxin_ResA/DsbE_sf"/>
</dbReference>
<organism evidence="2">
    <name type="scientific">hydrothermal vent metagenome</name>
    <dbReference type="NCBI Taxonomy" id="652676"/>
    <lineage>
        <taxon>unclassified sequences</taxon>
        <taxon>metagenomes</taxon>
        <taxon>ecological metagenomes</taxon>
    </lineage>
</organism>
<reference evidence="2" key="1">
    <citation type="submission" date="2018-06" db="EMBL/GenBank/DDBJ databases">
        <authorList>
            <person name="Zhirakovskaya E."/>
        </authorList>
    </citation>
    <scope>NUCLEOTIDE SEQUENCE</scope>
</reference>
<dbReference type="InterPro" id="IPR000866">
    <property type="entry name" value="AhpC/TSA"/>
</dbReference>
<dbReference type="CDD" id="cd02966">
    <property type="entry name" value="TlpA_like_family"/>
    <property type="match status" value="1"/>
</dbReference>